<protein>
    <submittedName>
        <fullName evidence="1">Phage major tail tube protein</fullName>
    </submittedName>
</protein>
<accession>A0ABY3WY30</accession>
<evidence type="ECO:0000313" key="2">
    <source>
        <dbReference type="Proteomes" id="UP000829542"/>
    </source>
</evidence>
<name>A0ABY3WY30_9GAMM</name>
<gene>
    <name evidence="1" type="ORF">MMG00_09825</name>
</gene>
<evidence type="ECO:0000313" key="1">
    <source>
        <dbReference type="EMBL" id="UNM95518.1"/>
    </source>
</evidence>
<reference evidence="1 2" key="1">
    <citation type="submission" date="2022-03" db="EMBL/GenBank/DDBJ databases">
        <title>Ignatzschineria rhizosphaerae HR5S32.</title>
        <authorList>
            <person name="Sun J.Q."/>
            <person name="Feng J.Y."/>
        </authorList>
    </citation>
    <scope>NUCLEOTIDE SEQUENCE [LARGE SCALE GENOMIC DNA]</scope>
    <source>
        <strain evidence="1 2">HR5S32</strain>
    </source>
</reference>
<dbReference type="Proteomes" id="UP000829542">
    <property type="component" value="Chromosome"/>
</dbReference>
<dbReference type="Pfam" id="PF04985">
    <property type="entry name" value="Phage_tube"/>
    <property type="match status" value="1"/>
</dbReference>
<dbReference type="RefSeq" id="WP_242147841.1">
    <property type="nucleotide sequence ID" value="NZ_CP093379.1"/>
</dbReference>
<dbReference type="InterPro" id="IPR006498">
    <property type="entry name" value="Tail_tube"/>
</dbReference>
<dbReference type="EMBL" id="CP093379">
    <property type="protein sequence ID" value="UNM95518.1"/>
    <property type="molecule type" value="Genomic_DNA"/>
</dbReference>
<proteinExistence type="predicted"/>
<sequence>MRLPGVLKNFELYLNADPIGRTVEEVTLPSTAKEYVEIKTGGMTRPLKIPVGFEGSMEVKFTTKGIDIQTLIPQGCGLGNIRLQFKGAIEDPSTCDLIPFTANFTGSLENDPESLKKGDLSGGEVTLNAITAEYIWNNEVIYVERVLDNVLIVNGVDLKAEENAALGY</sequence>
<organism evidence="1 2">
    <name type="scientific">Ignatzschineria rhizosphaerae</name>
    <dbReference type="NCBI Taxonomy" id="2923279"/>
    <lineage>
        <taxon>Bacteria</taxon>
        <taxon>Pseudomonadati</taxon>
        <taxon>Pseudomonadota</taxon>
        <taxon>Gammaproteobacteria</taxon>
        <taxon>Cardiobacteriales</taxon>
        <taxon>Ignatzschineriaceae</taxon>
        <taxon>Ignatzschineria</taxon>
    </lineage>
</organism>
<keyword evidence="2" id="KW-1185">Reference proteome</keyword>